<feature type="chain" id="PRO_5046109258" evidence="1">
    <location>
        <begin position="35"/>
        <end position="179"/>
    </location>
</feature>
<evidence type="ECO:0000313" key="3">
    <source>
        <dbReference type="Proteomes" id="UP001194469"/>
    </source>
</evidence>
<comment type="caution">
    <text evidence="2">The sequence shown here is derived from an EMBL/GenBank/DDBJ whole genome shotgun (WGS) entry which is preliminary data.</text>
</comment>
<evidence type="ECO:0000256" key="1">
    <source>
        <dbReference type="SAM" id="SignalP"/>
    </source>
</evidence>
<dbReference type="EMBL" id="VRYY01000515">
    <property type="protein sequence ID" value="MBG3878237.1"/>
    <property type="molecule type" value="Genomic_DNA"/>
</dbReference>
<evidence type="ECO:0000313" key="2">
    <source>
        <dbReference type="EMBL" id="MBG3878237.1"/>
    </source>
</evidence>
<sequence>MPFTPHSAHPARAALPKTAVLVLLLAAALCAACAGRVCPPRESCTKPVFERVQNKAVNAGQQAVVQGLLGVLTGTATGPKFTGEGLRLDMYRAFDDAFKEEGYSLDATLREFLGKHEDTTYYRDALTSGLVPLLATPLSILRVADARQRLLAEGRVTQPTLDLVAAVPAAATGEGTSKE</sequence>
<dbReference type="Proteomes" id="UP001194469">
    <property type="component" value="Unassembled WGS sequence"/>
</dbReference>
<feature type="signal peptide" evidence="1">
    <location>
        <begin position="1"/>
        <end position="34"/>
    </location>
</feature>
<reference evidence="2 3" key="1">
    <citation type="submission" date="2019-08" db="EMBL/GenBank/DDBJ databases">
        <authorList>
            <person name="Luo N."/>
        </authorList>
    </citation>
    <scope>NUCLEOTIDE SEQUENCE [LARGE SCALE GENOMIC DNA]</scope>
    <source>
        <strain evidence="2 3">NCIMB 9442</strain>
    </source>
</reference>
<name>A0ABS0J726_9BACT</name>
<keyword evidence="1" id="KW-0732">Signal</keyword>
<proteinExistence type="predicted"/>
<keyword evidence="3" id="KW-1185">Reference proteome</keyword>
<organism evidence="2 3">
    <name type="scientific">Nitratidesulfovibrio oxamicus</name>
    <dbReference type="NCBI Taxonomy" id="32016"/>
    <lineage>
        <taxon>Bacteria</taxon>
        <taxon>Pseudomonadati</taxon>
        <taxon>Thermodesulfobacteriota</taxon>
        <taxon>Desulfovibrionia</taxon>
        <taxon>Desulfovibrionales</taxon>
        <taxon>Desulfovibrionaceae</taxon>
        <taxon>Nitratidesulfovibrio</taxon>
    </lineage>
</organism>
<dbReference type="RefSeq" id="WP_196610202.1">
    <property type="nucleotide sequence ID" value="NZ_VRYY01000515.1"/>
</dbReference>
<protein>
    <submittedName>
        <fullName evidence="2">Uncharacterized protein</fullName>
    </submittedName>
</protein>
<gene>
    <name evidence="2" type="ORF">FVW20_14765</name>
</gene>
<accession>A0ABS0J726</accession>